<organism evidence="1 2">
    <name type="scientific">Peiella sedimenti</name>
    <dbReference type="NCBI Taxonomy" id="3061083"/>
    <lineage>
        <taxon>Bacteria</taxon>
        <taxon>Pseudomonadati</taxon>
        <taxon>Pseudomonadota</taxon>
        <taxon>Alphaproteobacteria</taxon>
        <taxon>Caulobacterales</taxon>
        <taxon>Caulobacteraceae</taxon>
        <taxon>Peiella</taxon>
    </lineage>
</organism>
<evidence type="ECO:0000313" key="2">
    <source>
        <dbReference type="Proteomes" id="UP001169063"/>
    </source>
</evidence>
<name>A0ABT8SIE6_9CAUL</name>
<protein>
    <submittedName>
        <fullName evidence="1">Uncharacterized protein</fullName>
    </submittedName>
</protein>
<reference evidence="1" key="1">
    <citation type="submission" date="2023-07" db="EMBL/GenBank/DDBJ databases">
        <title>Brevundimonas soil sp. nov., isolated from the soil of chemical plant.</title>
        <authorList>
            <person name="Wu N."/>
        </authorList>
    </citation>
    <scope>NUCLEOTIDE SEQUENCE</scope>
    <source>
        <strain evidence="1">XZ-24</strain>
    </source>
</reference>
<sequence>MDVLDTLIPRVTWRELARAVIPHTLSALQAERFATSVLGLAKTHYAGDKEVEETLKLLSIAIWIALDESDQALSGPSMNPTDLNRILDG</sequence>
<dbReference type="EMBL" id="JAUKTR010000001">
    <property type="protein sequence ID" value="MDO1558309.1"/>
    <property type="molecule type" value="Genomic_DNA"/>
</dbReference>
<accession>A0ABT8SIE6</accession>
<gene>
    <name evidence="1" type="ORF">Q0812_02565</name>
</gene>
<proteinExistence type="predicted"/>
<comment type="caution">
    <text evidence="1">The sequence shown here is derived from an EMBL/GenBank/DDBJ whole genome shotgun (WGS) entry which is preliminary data.</text>
</comment>
<keyword evidence="2" id="KW-1185">Reference proteome</keyword>
<evidence type="ECO:0000313" key="1">
    <source>
        <dbReference type="EMBL" id="MDO1558309.1"/>
    </source>
</evidence>
<dbReference type="RefSeq" id="WP_302109218.1">
    <property type="nucleotide sequence ID" value="NZ_JAUKTR010000001.1"/>
</dbReference>
<dbReference type="Proteomes" id="UP001169063">
    <property type="component" value="Unassembled WGS sequence"/>
</dbReference>